<accession>A0ABT5UGB3</accession>
<dbReference type="PANTHER" id="PTHR37550:SF3">
    <property type="entry name" value="ANTITOXIN VAPB1"/>
    <property type="match status" value="1"/>
</dbReference>
<dbReference type="Proteomes" id="UP001528823">
    <property type="component" value="Unassembled WGS sequence"/>
</dbReference>
<feature type="compositionally biased region" description="Acidic residues" evidence="2">
    <location>
        <begin position="70"/>
        <end position="79"/>
    </location>
</feature>
<feature type="region of interest" description="Disordered" evidence="2">
    <location>
        <begin position="59"/>
        <end position="79"/>
    </location>
</feature>
<dbReference type="Gene3D" id="2.10.260.10">
    <property type="match status" value="1"/>
</dbReference>
<comment type="caution">
    <text evidence="4">The sequence shown here is derived from an EMBL/GenBank/DDBJ whole genome shotgun (WGS) entry which is preliminary data.</text>
</comment>
<dbReference type="InterPro" id="IPR037914">
    <property type="entry name" value="SpoVT-AbrB_sf"/>
</dbReference>
<evidence type="ECO:0000313" key="4">
    <source>
        <dbReference type="EMBL" id="MDE1465423.1"/>
    </source>
</evidence>
<evidence type="ECO:0000313" key="5">
    <source>
        <dbReference type="Proteomes" id="UP001528823"/>
    </source>
</evidence>
<feature type="domain" description="SpoVT-AbrB" evidence="3">
    <location>
        <begin position="7"/>
        <end position="49"/>
    </location>
</feature>
<comment type="similarity">
    <text evidence="1">Belongs to the VapB family.</text>
</comment>
<proteinExistence type="inferred from homology"/>
<dbReference type="SMART" id="SM00966">
    <property type="entry name" value="SpoVT_AbrB"/>
    <property type="match status" value="1"/>
</dbReference>
<evidence type="ECO:0000256" key="2">
    <source>
        <dbReference type="SAM" id="MobiDB-lite"/>
    </source>
</evidence>
<dbReference type="EMBL" id="JAPMOU010000062">
    <property type="protein sequence ID" value="MDE1465423.1"/>
    <property type="molecule type" value="Genomic_DNA"/>
</dbReference>
<evidence type="ECO:0000259" key="3">
    <source>
        <dbReference type="SMART" id="SM00966"/>
    </source>
</evidence>
<dbReference type="NCBIfam" id="NF040493">
    <property type="entry name" value="TA_anti_VapB"/>
    <property type="match status" value="1"/>
</dbReference>
<keyword evidence="5" id="KW-1185">Reference proteome</keyword>
<name>A0ABT5UGB3_9GAMM</name>
<gene>
    <name evidence="4" type="primary">vapB</name>
    <name evidence="4" type="ORF">ORQ98_26000</name>
</gene>
<organism evidence="4 5">
    <name type="scientific">Spartinivicinus poritis</name>
    <dbReference type="NCBI Taxonomy" id="2994640"/>
    <lineage>
        <taxon>Bacteria</taxon>
        <taxon>Pseudomonadati</taxon>
        <taxon>Pseudomonadota</taxon>
        <taxon>Gammaproteobacteria</taxon>
        <taxon>Oceanospirillales</taxon>
        <taxon>Zooshikellaceae</taxon>
        <taxon>Spartinivicinus</taxon>
    </lineage>
</organism>
<dbReference type="PANTHER" id="PTHR37550">
    <property type="entry name" value="ANTITOXIN VAPB1"/>
    <property type="match status" value="1"/>
</dbReference>
<evidence type="ECO:0000256" key="1">
    <source>
        <dbReference type="ARBA" id="ARBA00007924"/>
    </source>
</evidence>
<dbReference type="RefSeq" id="WP_274691731.1">
    <property type="nucleotide sequence ID" value="NZ_JAPMOU010000062.1"/>
</dbReference>
<sequence>MSLTKVFKSGNSQAVRIPAELQYDRLDMDYEIERVGDELRIRPARRRLTNLMEKFQGFSDDFMTQGRGDELDEPERDML</sequence>
<protein>
    <submittedName>
        <fullName evidence="4">Type II toxin-antitoxin system VapB family antitoxin</fullName>
    </submittedName>
</protein>
<reference evidence="4 5" key="1">
    <citation type="submission" date="2022-11" db="EMBL/GenBank/DDBJ databases">
        <title>Spartinivicinus poritis sp. nov., isolated from scleractinian coral Porites lutea.</title>
        <authorList>
            <person name="Zhang G."/>
            <person name="Cai L."/>
            <person name="Wei Q."/>
        </authorList>
    </citation>
    <scope>NUCLEOTIDE SEQUENCE [LARGE SCALE GENOMIC DNA]</scope>
    <source>
        <strain evidence="4 5">A2-2</strain>
    </source>
</reference>
<dbReference type="InterPro" id="IPR007159">
    <property type="entry name" value="SpoVT-AbrB_dom"/>
</dbReference>
<dbReference type="InterPro" id="IPR047976">
    <property type="entry name" value="Anti_VapB2-like"/>
</dbReference>
<dbReference type="InterPro" id="IPR051734">
    <property type="entry name" value="VapB_TA_antitoxins"/>
</dbReference>
<dbReference type="SUPFAM" id="SSF89447">
    <property type="entry name" value="AbrB/MazE/MraZ-like"/>
    <property type="match status" value="1"/>
</dbReference>